<evidence type="ECO:0000313" key="8">
    <source>
        <dbReference type="Proteomes" id="UP000297245"/>
    </source>
</evidence>
<evidence type="ECO:0000256" key="4">
    <source>
        <dbReference type="PROSITE-ProRule" id="PRU00134"/>
    </source>
</evidence>
<feature type="region of interest" description="Disordered" evidence="5">
    <location>
        <begin position="234"/>
        <end position="259"/>
    </location>
</feature>
<organism evidence="7 8">
    <name type="scientific">Dendrothele bispora (strain CBS 962.96)</name>
    <dbReference type="NCBI Taxonomy" id="1314807"/>
    <lineage>
        <taxon>Eukaryota</taxon>
        <taxon>Fungi</taxon>
        <taxon>Dikarya</taxon>
        <taxon>Basidiomycota</taxon>
        <taxon>Agaricomycotina</taxon>
        <taxon>Agaricomycetes</taxon>
        <taxon>Agaricomycetidae</taxon>
        <taxon>Agaricales</taxon>
        <taxon>Agaricales incertae sedis</taxon>
        <taxon>Dendrothele</taxon>
    </lineage>
</organism>
<dbReference type="GO" id="GO:0008270">
    <property type="term" value="F:zinc ion binding"/>
    <property type="evidence" value="ECO:0007669"/>
    <property type="project" value="UniProtKB-KW"/>
</dbReference>
<dbReference type="Gene3D" id="6.10.140.2220">
    <property type="match status" value="1"/>
</dbReference>
<feature type="domain" description="MYND-type" evidence="6">
    <location>
        <begin position="279"/>
        <end position="330"/>
    </location>
</feature>
<dbReference type="Proteomes" id="UP000297245">
    <property type="component" value="Unassembled WGS sequence"/>
</dbReference>
<dbReference type="Pfam" id="PF01753">
    <property type="entry name" value="zf-MYND"/>
    <property type="match status" value="1"/>
</dbReference>
<sequence length="506" mass="57902">MPRKPGKLSKPSYREDRVAWNLAWERENDALYGTDQRFVLKPGQPIPDIMSRNIPESVYDGMVADNPIQNTLSFHNQICVLQHDLTKKVSVRYGQYDFENRWTEKCTPKEREKWVLEGLVRTCEATHDFEGFRRYCPEITIARMNFESGKGFLDLVQMLVLEDIEKVPDEVRKVPNPIWEAMNGSITGTDKKSSPGRQMAQRINDIHRVAFLTMFVWNTLLAFYGESQEYGSMKTSKYDKPSSEVRESRIRNSDTGQSKISKDVIKEHVELDRNTHRGCITCSKTAELAGVNKLQQCKKCLNIGRDVYYCSKECQTKDWRSGRPPHKAICGKPNALVDMVTNPSPPTKSVPETDSSPVPEPSQPEAATRILDYFNVVGKEPKPGYTRSPALLHQLKQLRKEPKADYFIIAPSPYGIACRGLWTRIVFRICLSRVICEHNPHQVCIMYKLLLPIAVSIPKVGMEGLRQQLKREYRVDVELEPAVDDSEIEMMKESTRGRVKSLMGID</sequence>
<evidence type="ECO:0000256" key="1">
    <source>
        <dbReference type="ARBA" id="ARBA00022723"/>
    </source>
</evidence>
<feature type="compositionally biased region" description="Basic and acidic residues" evidence="5">
    <location>
        <begin position="236"/>
        <end position="252"/>
    </location>
</feature>
<gene>
    <name evidence="7" type="ORF">K435DRAFT_967210</name>
</gene>
<evidence type="ECO:0000256" key="3">
    <source>
        <dbReference type="ARBA" id="ARBA00022833"/>
    </source>
</evidence>
<dbReference type="EMBL" id="ML179244">
    <property type="protein sequence ID" value="THU93645.1"/>
    <property type="molecule type" value="Genomic_DNA"/>
</dbReference>
<keyword evidence="3" id="KW-0862">Zinc</keyword>
<keyword evidence="8" id="KW-1185">Reference proteome</keyword>
<reference evidence="7 8" key="1">
    <citation type="journal article" date="2019" name="Nat. Ecol. Evol.">
        <title>Megaphylogeny resolves global patterns of mushroom evolution.</title>
        <authorList>
            <person name="Varga T."/>
            <person name="Krizsan K."/>
            <person name="Foldi C."/>
            <person name="Dima B."/>
            <person name="Sanchez-Garcia M."/>
            <person name="Sanchez-Ramirez S."/>
            <person name="Szollosi G.J."/>
            <person name="Szarkandi J.G."/>
            <person name="Papp V."/>
            <person name="Albert L."/>
            <person name="Andreopoulos W."/>
            <person name="Angelini C."/>
            <person name="Antonin V."/>
            <person name="Barry K.W."/>
            <person name="Bougher N.L."/>
            <person name="Buchanan P."/>
            <person name="Buyck B."/>
            <person name="Bense V."/>
            <person name="Catcheside P."/>
            <person name="Chovatia M."/>
            <person name="Cooper J."/>
            <person name="Damon W."/>
            <person name="Desjardin D."/>
            <person name="Finy P."/>
            <person name="Geml J."/>
            <person name="Haridas S."/>
            <person name="Hughes K."/>
            <person name="Justo A."/>
            <person name="Karasinski D."/>
            <person name="Kautmanova I."/>
            <person name="Kiss B."/>
            <person name="Kocsube S."/>
            <person name="Kotiranta H."/>
            <person name="LaButti K.M."/>
            <person name="Lechner B.E."/>
            <person name="Liimatainen K."/>
            <person name="Lipzen A."/>
            <person name="Lukacs Z."/>
            <person name="Mihaltcheva S."/>
            <person name="Morgado L.N."/>
            <person name="Niskanen T."/>
            <person name="Noordeloos M.E."/>
            <person name="Ohm R.A."/>
            <person name="Ortiz-Santana B."/>
            <person name="Ovrebo C."/>
            <person name="Racz N."/>
            <person name="Riley R."/>
            <person name="Savchenko A."/>
            <person name="Shiryaev A."/>
            <person name="Soop K."/>
            <person name="Spirin V."/>
            <person name="Szebenyi C."/>
            <person name="Tomsovsky M."/>
            <person name="Tulloss R.E."/>
            <person name="Uehling J."/>
            <person name="Grigoriev I.V."/>
            <person name="Vagvolgyi C."/>
            <person name="Papp T."/>
            <person name="Martin F.M."/>
            <person name="Miettinen O."/>
            <person name="Hibbett D.S."/>
            <person name="Nagy L.G."/>
        </authorList>
    </citation>
    <scope>NUCLEOTIDE SEQUENCE [LARGE SCALE GENOMIC DNA]</scope>
    <source>
        <strain evidence="7 8">CBS 962.96</strain>
    </source>
</reference>
<keyword evidence="2 4" id="KW-0863">Zinc-finger</keyword>
<dbReference type="SUPFAM" id="SSF144232">
    <property type="entry name" value="HIT/MYND zinc finger-like"/>
    <property type="match status" value="1"/>
</dbReference>
<evidence type="ECO:0000259" key="6">
    <source>
        <dbReference type="PROSITE" id="PS50865"/>
    </source>
</evidence>
<feature type="region of interest" description="Disordered" evidence="5">
    <location>
        <begin position="340"/>
        <end position="363"/>
    </location>
</feature>
<accession>A0A4V4HF61</accession>
<dbReference type="AlphaFoldDB" id="A0A4V4HF61"/>
<dbReference type="OrthoDB" id="3149405at2759"/>
<dbReference type="PROSITE" id="PS50865">
    <property type="entry name" value="ZF_MYND_2"/>
    <property type="match status" value="1"/>
</dbReference>
<evidence type="ECO:0000256" key="5">
    <source>
        <dbReference type="SAM" id="MobiDB-lite"/>
    </source>
</evidence>
<evidence type="ECO:0000313" key="7">
    <source>
        <dbReference type="EMBL" id="THU93645.1"/>
    </source>
</evidence>
<evidence type="ECO:0000256" key="2">
    <source>
        <dbReference type="ARBA" id="ARBA00022771"/>
    </source>
</evidence>
<keyword evidence="1" id="KW-0479">Metal-binding</keyword>
<dbReference type="InterPro" id="IPR002893">
    <property type="entry name" value="Znf_MYND"/>
</dbReference>
<protein>
    <recommendedName>
        <fullName evidence="6">MYND-type domain-containing protein</fullName>
    </recommendedName>
</protein>
<name>A0A4V4HF61_DENBC</name>
<proteinExistence type="predicted"/>